<reference evidence="1" key="1">
    <citation type="submission" date="2022-09" db="EMBL/GenBank/DDBJ databases">
        <authorList>
            <person name="Yuan C."/>
            <person name="Ke Z."/>
        </authorList>
    </citation>
    <scope>NUCLEOTIDE SEQUENCE</scope>
    <source>
        <strain evidence="1">LB-8</strain>
    </source>
</reference>
<dbReference type="AlphaFoldDB" id="A0A9X2XTX7"/>
<keyword evidence="2" id="KW-1185">Reference proteome</keyword>
<dbReference type="RefSeq" id="WP_279295745.1">
    <property type="nucleotide sequence ID" value="NZ_JAOTIF010000002.1"/>
</dbReference>
<proteinExistence type="predicted"/>
<gene>
    <name evidence="1" type="ORF">OCK74_04185</name>
</gene>
<name>A0A9X2XTX7_9BACT</name>
<organism evidence="1 2">
    <name type="scientific">Paraflavisolibacter caeni</name>
    <dbReference type="NCBI Taxonomy" id="2982496"/>
    <lineage>
        <taxon>Bacteria</taxon>
        <taxon>Pseudomonadati</taxon>
        <taxon>Bacteroidota</taxon>
        <taxon>Chitinophagia</taxon>
        <taxon>Chitinophagales</taxon>
        <taxon>Chitinophagaceae</taxon>
        <taxon>Paraflavisolibacter</taxon>
    </lineage>
</organism>
<reference evidence="1" key="2">
    <citation type="submission" date="2023-04" db="EMBL/GenBank/DDBJ databases">
        <title>Paracnuella aquatica gen. nov., sp. nov., a member of the family Chitinophagaceae isolated from a hot spring.</title>
        <authorList>
            <person name="Wang C."/>
        </authorList>
    </citation>
    <scope>NUCLEOTIDE SEQUENCE</scope>
    <source>
        <strain evidence="1">LB-8</strain>
    </source>
</reference>
<dbReference type="Proteomes" id="UP001155483">
    <property type="component" value="Unassembled WGS sequence"/>
</dbReference>
<sequence>MSNEEGMVVYSSKFNRYGISFTMTTANNIDSQITGYVCSMPQELQQVGLPVTISGVLKRFNQEENIKPEIGGQDLYYLATNQIIKRQ</sequence>
<dbReference type="EMBL" id="JAOTIF010000002">
    <property type="protein sequence ID" value="MCU7548297.1"/>
    <property type="molecule type" value="Genomic_DNA"/>
</dbReference>
<evidence type="ECO:0000313" key="1">
    <source>
        <dbReference type="EMBL" id="MCU7548297.1"/>
    </source>
</evidence>
<accession>A0A9X2XTX7</accession>
<comment type="caution">
    <text evidence="1">The sequence shown here is derived from an EMBL/GenBank/DDBJ whole genome shotgun (WGS) entry which is preliminary data.</text>
</comment>
<evidence type="ECO:0000313" key="2">
    <source>
        <dbReference type="Proteomes" id="UP001155483"/>
    </source>
</evidence>
<protein>
    <submittedName>
        <fullName evidence="1">Uncharacterized protein</fullName>
    </submittedName>
</protein>